<dbReference type="AlphaFoldDB" id="A0A7I8DUC1"/>
<name>A0A7I8DUC1_9FIRM</name>
<gene>
    <name evidence="1" type="ORF">bsdcttw_37060</name>
</gene>
<evidence type="ECO:0000313" key="2">
    <source>
        <dbReference type="Proteomes" id="UP000515703"/>
    </source>
</evidence>
<organism evidence="1 2">
    <name type="scientific">Anaerocolumna chitinilytica</name>
    <dbReference type="NCBI Taxonomy" id="1727145"/>
    <lineage>
        <taxon>Bacteria</taxon>
        <taxon>Bacillati</taxon>
        <taxon>Bacillota</taxon>
        <taxon>Clostridia</taxon>
        <taxon>Lachnospirales</taxon>
        <taxon>Lachnospiraceae</taxon>
        <taxon>Anaerocolumna</taxon>
    </lineage>
</organism>
<proteinExistence type="predicted"/>
<dbReference type="EMBL" id="AP023368">
    <property type="protein sequence ID" value="BCK00666.1"/>
    <property type="molecule type" value="Genomic_DNA"/>
</dbReference>
<protein>
    <recommendedName>
        <fullName evidence="3">Lipoprotein</fullName>
    </recommendedName>
</protein>
<evidence type="ECO:0008006" key="3">
    <source>
        <dbReference type="Google" id="ProtNLM"/>
    </source>
</evidence>
<dbReference type="KEGG" id="acht:bsdcttw_37060"/>
<reference evidence="1 2" key="1">
    <citation type="submission" date="2020-08" db="EMBL/GenBank/DDBJ databases">
        <title>Draft genome sequencing of an Anaerocolumna strain isolated from anoxic soil subjected to BSD treatment.</title>
        <authorList>
            <person name="Uek A."/>
            <person name="Tonouchi A."/>
        </authorList>
    </citation>
    <scope>NUCLEOTIDE SEQUENCE [LARGE SCALE GENOMIC DNA]</scope>
    <source>
        <strain evidence="1 2">CTTW</strain>
    </source>
</reference>
<sequence length="204" mass="23021">MKRYYFGFLLIIMILLSACSNKADLPKILNKEGVAPYELKKSDTYLLQTLGIEKSTDLISFKAPKSAKSLKIIVYLKDKDSWNVIREGQVSIGEADKSTDRLEGTFAMILKDNYVIDLNVNTTGVASYKTEPLYTDNNIAVSSHVFLVDYKKIEINKEIPVAIMAYDSGNTMRTYSTEDFFSPSKFDGMDLVQAVTMTFLDEIE</sequence>
<dbReference type="PROSITE" id="PS51257">
    <property type="entry name" value="PROKAR_LIPOPROTEIN"/>
    <property type="match status" value="1"/>
</dbReference>
<evidence type="ECO:0000313" key="1">
    <source>
        <dbReference type="EMBL" id="BCK00666.1"/>
    </source>
</evidence>
<keyword evidence="2" id="KW-1185">Reference proteome</keyword>
<accession>A0A7I8DUC1</accession>
<dbReference type="RefSeq" id="WP_185256317.1">
    <property type="nucleotide sequence ID" value="NZ_AP023368.1"/>
</dbReference>
<reference evidence="1 2" key="2">
    <citation type="submission" date="2020-08" db="EMBL/GenBank/DDBJ databases">
        <authorList>
            <person name="Ueki A."/>
            <person name="Tonouchi A."/>
        </authorList>
    </citation>
    <scope>NUCLEOTIDE SEQUENCE [LARGE SCALE GENOMIC DNA]</scope>
    <source>
        <strain evidence="1 2">CTTW</strain>
    </source>
</reference>
<dbReference type="Proteomes" id="UP000515703">
    <property type="component" value="Chromosome"/>
</dbReference>